<feature type="region of interest" description="Disordered" evidence="4">
    <location>
        <begin position="634"/>
        <end position="669"/>
    </location>
</feature>
<dbReference type="PROSITE" id="PS51294">
    <property type="entry name" value="HTH_MYB"/>
    <property type="match status" value="1"/>
</dbReference>
<comment type="caution">
    <text evidence="8">The sequence shown here is derived from an EMBL/GenBank/DDBJ whole genome shotgun (WGS) entry which is preliminary data.</text>
</comment>
<feature type="compositionally biased region" description="Polar residues" evidence="4">
    <location>
        <begin position="2002"/>
        <end position="2027"/>
    </location>
</feature>
<dbReference type="InterPro" id="IPR017930">
    <property type="entry name" value="Myb_dom"/>
</dbReference>
<feature type="region of interest" description="Disordered" evidence="4">
    <location>
        <begin position="515"/>
        <end position="538"/>
    </location>
</feature>
<dbReference type="OMA" id="QRVNKCT"/>
<evidence type="ECO:0000259" key="6">
    <source>
        <dbReference type="PROSITE" id="PS51293"/>
    </source>
</evidence>
<dbReference type="SUPFAM" id="SSF46689">
    <property type="entry name" value="Homeodomain-like"/>
    <property type="match status" value="2"/>
</dbReference>
<feature type="compositionally biased region" description="Polar residues" evidence="4">
    <location>
        <begin position="1123"/>
        <end position="1137"/>
    </location>
</feature>
<feature type="compositionally biased region" description="Low complexity" evidence="4">
    <location>
        <begin position="1099"/>
        <end position="1108"/>
    </location>
</feature>
<dbReference type="GO" id="GO:0000785">
    <property type="term" value="C:chromatin"/>
    <property type="evidence" value="ECO:0007669"/>
    <property type="project" value="TreeGrafter"/>
</dbReference>
<feature type="domain" description="HTH myb-type" evidence="7">
    <location>
        <begin position="758"/>
        <end position="804"/>
    </location>
</feature>
<evidence type="ECO:0000256" key="4">
    <source>
        <dbReference type="SAM" id="MobiDB-lite"/>
    </source>
</evidence>
<keyword evidence="9" id="KW-1185">Reference proteome</keyword>
<feature type="compositionally biased region" description="Low complexity" evidence="4">
    <location>
        <begin position="1555"/>
        <end position="1566"/>
    </location>
</feature>
<feature type="region of interest" description="Disordered" evidence="4">
    <location>
        <begin position="1761"/>
        <end position="2129"/>
    </location>
</feature>
<dbReference type="Gene3D" id="1.10.10.60">
    <property type="entry name" value="Homeodomain-like"/>
    <property type="match status" value="1"/>
</dbReference>
<feature type="compositionally biased region" description="Basic and acidic residues" evidence="4">
    <location>
        <begin position="1429"/>
        <end position="1496"/>
    </location>
</feature>
<dbReference type="PROSITE" id="PS51293">
    <property type="entry name" value="SANT"/>
    <property type="match status" value="2"/>
</dbReference>
<feature type="compositionally biased region" description="Polar residues" evidence="4">
    <location>
        <begin position="641"/>
        <end position="651"/>
    </location>
</feature>
<feature type="domain" description="Myb-like" evidence="5">
    <location>
        <begin position="758"/>
        <end position="800"/>
    </location>
</feature>
<feature type="compositionally biased region" description="Polar residues" evidence="4">
    <location>
        <begin position="1924"/>
        <end position="1933"/>
    </location>
</feature>
<feature type="compositionally biased region" description="Polar residues" evidence="4">
    <location>
        <begin position="1780"/>
        <end position="1799"/>
    </location>
</feature>
<feature type="compositionally biased region" description="Polar residues" evidence="4">
    <location>
        <begin position="1885"/>
        <end position="1895"/>
    </location>
</feature>
<feature type="region of interest" description="Disordered" evidence="4">
    <location>
        <begin position="1057"/>
        <end position="1137"/>
    </location>
</feature>
<dbReference type="InterPro" id="IPR031557">
    <property type="entry name" value="N-CoR_GPS2_interact"/>
</dbReference>
<dbReference type="GO" id="GO:0005654">
    <property type="term" value="C:nucleoplasm"/>
    <property type="evidence" value="ECO:0007669"/>
    <property type="project" value="UniProtKB-ARBA"/>
</dbReference>
<dbReference type="InterPro" id="IPR017884">
    <property type="entry name" value="SANT_dom"/>
</dbReference>
<feature type="region of interest" description="Disordered" evidence="4">
    <location>
        <begin position="1359"/>
        <end position="1413"/>
    </location>
</feature>
<dbReference type="Gene3D" id="1.20.58.1880">
    <property type="match status" value="1"/>
</dbReference>
<feature type="compositionally biased region" description="Basic and acidic residues" evidence="4">
    <location>
        <begin position="2031"/>
        <end position="2041"/>
    </location>
</feature>
<dbReference type="SMART" id="SM00717">
    <property type="entry name" value="SANT"/>
    <property type="match status" value="2"/>
</dbReference>
<evidence type="ECO:0000256" key="1">
    <source>
        <dbReference type="ARBA" id="ARBA00004123"/>
    </source>
</evidence>
<dbReference type="Proteomes" id="UP000318571">
    <property type="component" value="Chromosome 9"/>
</dbReference>
<feature type="compositionally biased region" description="Low complexity" evidence="4">
    <location>
        <begin position="1896"/>
        <end position="1907"/>
    </location>
</feature>
<gene>
    <name evidence="8" type="ORF">TCAL_06123</name>
</gene>
<dbReference type="Pfam" id="PF00249">
    <property type="entry name" value="Myb_DNA-binding"/>
    <property type="match status" value="1"/>
</dbReference>
<feature type="region of interest" description="Disordered" evidence="4">
    <location>
        <begin position="263"/>
        <end position="299"/>
    </location>
</feature>
<feature type="compositionally biased region" description="Low complexity" evidence="4">
    <location>
        <begin position="9"/>
        <end position="29"/>
    </location>
</feature>
<feature type="compositionally biased region" description="Polar residues" evidence="4">
    <location>
        <begin position="1289"/>
        <end position="1302"/>
    </location>
</feature>
<dbReference type="Gene3D" id="1.20.5.430">
    <property type="match status" value="1"/>
</dbReference>
<reference evidence="8 9" key="1">
    <citation type="journal article" date="2018" name="Nat. Ecol. Evol.">
        <title>Genomic signatures of mitonuclear coevolution across populations of Tigriopus californicus.</title>
        <authorList>
            <person name="Barreto F.S."/>
            <person name="Watson E.T."/>
            <person name="Lima T.G."/>
            <person name="Willett C.S."/>
            <person name="Edmands S."/>
            <person name="Li W."/>
            <person name="Burton R.S."/>
        </authorList>
    </citation>
    <scope>NUCLEOTIDE SEQUENCE [LARGE SCALE GENOMIC DNA]</scope>
    <source>
        <strain evidence="8 9">San Diego</strain>
    </source>
</reference>
<dbReference type="PANTHER" id="PTHR13992:SF39">
    <property type="entry name" value="SMRTER, ISOFORM G"/>
    <property type="match status" value="1"/>
</dbReference>
<dbReference type="GO" id="GO:0032991">
    <property type="term" value="C:protein-containing complex"/>
    <property type="evidence" value="ECO:0007669"/>
    <property type="project" value="UniProtKB-ARBA"/>
</dbReference>
<dbReference type="CDD" id="cd00167">
    <property type="entry name" value="SANT"/>
    <property type="match status" value="1"/>
</dbReference>
<dbReference type="InterPro" id="IPR051571">
    <property type="entry name" value="N-CoR_corepressor"/>
</dbReference>
<feature type="compositionally biased region" description="Polar residues" evidence="4">
    <location>
        <begin position="1057"/>
        <end position="1067"/>
    </location>
</feature>
<feature type="compositionally biased region" description="Polar residues" evidence="4">
    <location>
        <begin position="1251"/>
        <end position="1262"/>
    </location>
</feature>
<feature type="compositionally biased region" description="Polar residues" evidence="4">
    <location>
        <begin position="905"/>
        <end position="915"/>
    </location>
</feature>
<evidence type="ECO:0000313" key="8">
    <source>
        <dbReference type="EMBL" id="TRY70014.1"/>
    </source>
</evidence>
<proteinExistence type="inferred from homology"/>
<feature type="compositionally biased region" description="Polar residues" evidence="4">
    <location>
        <begin position="2097"/>
        <end position="2120"/>
    </location>
</feature>
<feature type="region of interest" description="Disordered" evidence="4">
    <location>
        <begin position="1533"/>
        <end position="1583"/>
    </location>
</feature>
<feature type="region of interest" description="Disordered" evidence="4">
    <location>
        <begin position="898"/>
        <end position="954"/>
    </location>
</feature>
<organism evidence="8 9">
    <name type="scientific">Tigriopus californicus</name>
    <name type="common">Marine copepod</name>
    <dbReference type="NCBI Taxonomy" id="6832"/>
    <lineage>
        <taxon>Eukaryota</taxon>
        <taxon>Metazoa</taxon>
        <taxon>Ecdysozoa</taxon>
        <taxon>Arthropoda</taxon>
        <taxon>Crustacea</taxon>
        <taxon>Multicrustacea</taxon>
        <taxon>Hexanauplia</taxon>
        <taxon>Copepoda</taxon>
        <taxon>Harpacticoida</taxon>
        <taxon>Harpacticidae</taxon>
        <taxon>Tigriopus</taxon>
    </lineage>
</organism>
<name>A0A553NX56_TIGCA</name>
<sequence>MSAPPDVRTLPPSATPPGGATGRGVAPGPQVFMSRHHPHQHQRHMPNNVAAVSAAAVASYHQQAAAAGLDVSSPSKRLAAAGGNVGVPQGIGGAPGQFANNMTRNQNLAAFTAAFANASAGRQHYDLAQMRVGGHHTTVGLTPGIPVTSYTSSREAFVRGGPQSGSDHHRVPLPTAATSSATVSDLRTPQQVAAVAVANNSQSRLPIRQYPPSLYHGEAPVSSPYLREQVAVVAASAPGVHIPLHPSASSLAPGGRIMENIPNKRPRLDMGGNSGHSMGAAHHLQPGPSSRGHPSLQMPSNVAAPLRIDTRDTVKESGYHPQVEAISPTGPEVTNERDELRSSRDDLLQKISKIDREIAKAESQIAKLKKKQQELEDSSSRPLSEDEEEEERPHHKSIAQIIYAENRRRAKKSHASLAKFAPPNTLPLYNQPSDTEEYLENKRRHTLIKRRLVDYFKQQNDQKEARERYMLETYAKLMCGWQKRVERSENMKKRKEREAKARELYEKIFPELKKQREDKERDHRLGSRGTVRSEADMEDVIERLQERENEDKKMHSYAVVPPLLLPSDERKRKFTNNNGLILDPLKEYNERKFLNTWTDSEKEIFKEKFLQTPKNFGQIAQFLERKTVSDCVHDKKASRSGKGSSNNQDANDTSDEEESTQQAKTGLGGKVSNCPIPSCTATKGRVKGRLRHLPKKWSNLSKDTKETITSELQIPNGTKKCCSACFTRISRKINQILGGNSLCNSPAEPVKAESDIVWSEDEIESIKTLLRQHGRNWATLADKISAKSPEQCKKFFYNNRRKLGLDRIMLEYKKSNLVGDQPPSLSTDEESGSSTSSCEEDNNGVGINHNNTPLNATGVQSAAQGQPQAQAQDLKPVIKAEGPVVSIKTEVKVEEDMPSSPVILGNNNPLPTQGLTIRPLGKEEDYDSSATMSADERDGGDARHPGQSNFPGGIKNEYPRPVLMSPANIRPNVPGIMVTEANRARAVGPYPPGAMKPPTSATGGPVVGGPTINGPNASRDTITVKELMINVIERSLSNPQSSGPHVGSVPTTNANLPRTMAQGSDPTIHNILEHAGPNPTKVPFPGRMQTGPGPPPSLLKPGSMAPPSVVRPPPSVVRGPPGHQNTSAQPSQSTNECETLDLSMPRRRDPTPPPAQNLVQPSHHYREPQLSHHLAGEGQAPSRAGPPPPAHSGNKVKTNPDPYFRGDHSRQQAQSPLIYGPDGRPLASVQHVGQPPGLAHARGAPGPPSATAVTNQRPTVRTHNLGYPAAQSAGGPTRHAQMSPKLPGSNRSFSGSITQGTPVNHGMQSVAHRSAYDAAHMKVSPHERVGSITHGTPLYDKKHSQVINLGDPSKIVYERAPQGSAERPDSREQGRPLSPPRHSGRDPSPRPRSLDRVMTDPRNQIDLRRDVRSMDPRFDPRLIDARLLPEHRGDPKADLRALDTRGGDPRSVHESRVSLEHRQDLRIDPRGDPRAGLDPRGDPRATLDPRLHDPRRSSTITADLRMMGDPRARMEHHDPRRYPSFPAGGYITPDGKVVQHPGSIRDPARTPPRSSPAATPPERSSAVIHRQGSLTSGKPVVPKSSLGHREVEIYRTNPEVTISKTSSPRQIFENNALASLVDVAVQQPKLPDGKDRAAQIQRQAYERQLYEMRVAASQAASMGPARASGGDITLQVRNERAKQLSLMQDKDRYERAAAASAAMAKATAHPGVAGAGNGDRSLTAASLIDAIITHSIHSGPNQDPSVAVAAMAVAKQIPYRQNPGGELSVSATNPMDDKPGQSSFKVSRSPSLKGENTNGPDDGSAHGSRPGSRSSATIELRPPSEHSSEMQMPNMGHSNADGSAPEQHWKRRGYPNASGVSAASVMPAPRPSNTLTGVDERSITRVPQTGSPIKNSSDNPGQSSSSSLGRPGIEPISPPLEPQVVSQNGGDQRTSGKKPGEEGTGLSPLEYMKNKIAEEMKKSDGSGGSRIPLNAASTDSPATITPLKRQADNHLRPPPPSSANTSDPHSRANSHPSSGNTAPQSSTDGDESMRKKPRLDEPPPQSLVTGPNSAPSGPPQPVTGDIVPPDSPGSEGEMVIDESVVSDSAPPKEETPSKLNSMSAGQAPVSSMATSGSTGPQYEPLSDDE</sequence>
<dbReference type="InterPro" id="IPR001005">
    <property type="entry name" value="SANT/Myb"/>
</dbReference>
<feature type="compositionally biased region" description="Basic and acidic residues" evidence="4">
    <location>
        <begin position="1952"/>
        <end position="1964"/>
    </location>
</feature>
<evidence type="ECO:0000313" key="9">
    <source>
        <dbReference type="Proteomes" id="UP000318571"/>
    </source>
</evidence>
<evidence type="ECO:0000259" key="5">
    <source>
        <dbReference type="PROSITE" id="PS50090"/>
    </source>
</evidence>
<dbReference type="Pfam" id="PF15784">
    <property type="entry name" value="GPS2_interact"/>
    <property type="match status" value="1"/>
</dbReference>
<feature type="region of interest" description="Disordered" evidence="4">
    <location>
        <begin position="1429"/>
        <end position="1502"/>
    </location>
</feature>
<feature type="compositionally biased region" description="Basic and acidic residues" evidence="4">
    <location>
        <begin position="334"/>
        <end position="344"/>
    </location>
</feature>
<feature type="compositionally biased region" description="Polar residues" evidence="4">
    <location>
        <begin position="2046"/>
        <end position="2055"/>
    </location>
</feature>
<feature type="domain" description="SANT" evidence="6">
    <location>
        <begin position="592"/>
        <end position="632"/>
    </location>
</feature>
<protein>
    <recommendedName>
        <fullName evidence="10">Nuclear receptor corepressor 1</fullName>
    </recommendedName>
</protein>
<feature type="compositionally biased region" description="Polar residues" evidence="4">
    <location>
        <begin position="848"/>
        <end position="859"/>
    </location>
</feature>
<dbReference type="GO" id="GO:0006357">
    <property type="term" value="P:regulation of transcription by RNA polymerase II"/>
    <property type="evidence" value="ECO:0007669"/>
    <property type="project" value="TreeGrafter"/>
</dbReference>
<accession>A0A553NX56</accession>
<feature type="compositionally biased region" description="Basic and acidic residues" evidence="4">
    <location>
        <begin position="934"/>
        <end position="944"/>
    </location>
</feature>
<evidence type="ECO:0000256" key="3">
    <source>
        <dbReference type="ARBA" id="ARBA00023054"/>
    </source>
</evidence>
<evidence type="ECO:0000256" key="2">
    <source>
        <dbReference type="ARBA" id="ARBA00010097"/>
    </source>
</evidence>
<feature type="region of interest" description="Disordered" evidence="4">
    <location>
        <begin position="369"/>
        <end position="398"/>
    </location>
</feature>
<dbReference type="EMBL" id="VCGU01000009">
    <property type="protein sequence ID" value="TRY70014.1"/>
    <property type="molecule type" value="Genomic_DNA"/>
</dbReference>
<feature type="compositionally biased region" description="Basic residues" evidence="4">
    <location>
        <begin position="34"/>
        <end position="43"/>
    </location>
</feature>
<keyword evidence="3" id="KW-0175">Coiled coil</keyword>
<dbReference type="PANTHER" id="PTHR13992">
    <property type="entry name" value="NUCLEAR RECEPTOR CO-REPRESSOR RELATED NCOR"/>
    <property type="match status" value="1"/>
</dbReference>
<dbReference type="PROSITE" id="PS50090">
    <property type="entry name" value="MYB_LIKE"/>
    <property type="match status" value="1"/>
</dbReference>
<comment type="similarity">
    <text evidence="2">Belongs to the N-CoR nuclear receptor corepressors family.</text>
</comment>
<feature type="domain" description="SANT" evidence="6">
    <location>
        <begin position="753"/>
        <end position="804"/>
    </location>
</feature>
<dbReference type="STRING" id="6832.A0A553NX56"/>
<dbReference type="InterPro" id="IPR009057">
    <property type="entry name" value="Homeodomain-like_sf"/>
</dbReference>
<feature type="non-terminal residue" evidence="8">
    <location>
        <position position="2129"/>
    </location>
</feature>
<feature type="compositionally biased region" description="Basic and acidic residues" evidence="4">
    <location>
        <begin position="1383"/>
        <end position="1413"/>
    </location>
</feature>
<comment type="subcellular location">
    <subcellularLocation>
        <location evidence="1">Nucleus</location>
    </subcellularLocation>
</comment>
<feature type="compositionally biased region" description="Low complexity" evidence="4">
    <location>
        <begin position="860"/>
        <end position="872"/>
    </location>
</feature>
<evidence type="ECO:0008006" key="10">
    <source>
        <dbReference type="Google" id="ProtNLM"/>
    </source>
</evidence>
<feature type="region of interest" description="Disordered" evidence="4">
    <location>
        <begin position="817"/>
        <end position="872"/>
    </location>
</feature>
<feature type="region of interest" description="Disordered" evidence="4">
    <location>
        <begin position="1169"/>
        <end position="1305"/>
    </location>
</feature>
<feature type="region of interest" description="Disordered" evidence="4">
    <location>
        <begin position="996"/>
        <end position="1018"/>
    </location>
</feature>
<feature type="region of interest" description="Disordered" evidence="4">
    <location>
        <begin position="318"/>
        <end position="344"/>
    </location>
</feature>
<evidence type="ECO:0000259" key="7">
    <source>
        <dbReference type="PROSITE" id="PS51294"/>
    </source>
</evidence>
<feature type="region of interest" description="Disordered" evidence="4">
    <location>
        <begin position="1"/>
        <end position="43"/>
    </location>
</feature>